<dbReference type="Pfam" id="PF01595">
    <property type="entry name" value="CNNM"/>
    <property type="match status" value="1"/>
</dbReference>
<dbReference type="InterPro" id="IPR036318">
    <property type="entry name" value="FAD-bd_PCMH-like_sf"/>
</dbReference>
<keyword evidence="6 10" id="KW-1133">Transmembrane helix</keyword>
<evidence type="ECO:0000256" key="4">
    <source>
        <dbReference type="ARBA" id="ARBA00022692"/>
    </source>
</evidence>
<dbReference type="AlphaFoldDB" id="A0A430AL51"/>
<evidence type="ECO:0000256" key="2">
    <source>
        <dbReference type="ARBA" id="ARBA00006337"/>
    </source>
</evidence>
<organism evidence="14 15">
    <name type="scientific">Vagococcus entomophilus</name>
    <dbReference type="NCBI Taxonomy" id="1160095"/>
    <lineage>
        <taxon>Bacteria</taxon>
        <taxon>Bacillati</taxon>
        <taxon>Bacillota</taxon>
        <taxon>Bacilli</taxon>
        <taxon>Lactobacillales</taxon>
        <taxon>Enterococcaceae</taxon>
        <taxon>Vagococcus</taxon>
    </lineage>
</organism>
<evidence type="ECO:0000256" key="10">
    <source>
        <dbReference type="PROSITE-ProRule" id="PRU01193"/>
    </source>
</evidence>
<dbReference type="PANTHER" id="PTHR43099">
    <property type="entry name" value="UPF0053 PROTEIN YRKA"/>
    <property type="match status" value="1"/>
</dbReference>
<evidence type="ECO:0000256" key="6">
    <source>
        <dbReference type="ARBA" id="ARBA00022989"/>
    </source>
</evidence>
<dbReference type="SMART" id="SM01091">
    <property type="entry name" value="CorC_HlyC"/>
    <property type="match status" value="1"/>
</dbReference>
<dbReference type="PROSITE" id="PS51371">
    <property type="entry name" value="CBS"/>
    <property type="match status" value="1"/>
</dbReference>
<dbReference type="InterPro" id="IPR000644">
    <property type="entry name" value="CBS_dom"/>
</dbReference>
<dbReference type="SUPFAM" id="SSF56176">
    <property type="entry name" value="FAD-binding/transporter-associated domain-like"/>
    <property type="match status" value="1"/>
</dbReference>
<protein>
    <submittedName>
        <fullName evidence="14">Hemolysin</fullName>
    </submittedName>
</protein>
<dbReference type="InterPro" id="IPR016169">
    <property type="entry name" value="FAD-bd_PCMH_sub2"/>
</dbReference>
<dbReference type="PROSITE" id="PS51846">
    <property type="entry name" value="CNNM"/>
    <property type="match status" value="1"/>
</dbReference>
<feature type="domain" description="CBS" evidence="12">
    <location>
        <begin position="285"/>
        <end position="342"/>
    </location>
</feature>
<keyword evidence="15" id="KW-1185">Reference proteome</keyword>
<keyword evidence="7 9" id="KW-0129">CBS domain</keyword>
<dbReference type="RefSeq" id="WP_211340484.1">
    <property type="nucleotide sequence ID" value="NZ_NGJZ01000001.1"/>
</dbReference>
<sequence>MLIRLIIIATMIFFTALFVASEFALVKIRTSQLERLKDEGNKKANLALHVTHHLDEYLSACQLGITLTSLAIGWLGESTIESLLHPFLSYLPIPASVLSLISLVLAFLVVTFVHVVIGELVPKSYSISKTETVVLAVVHPLHLFYKITYPFIWLLNHAANATGKLFGIQMVAEGDETHTEEELLYIATNSYRKGEINRDEYVYLNNIFEFDERMAKEVMTNRTEMEVLEADTLIEPALHFAINKTHSRYPVIGESKDEIMGYVTLQQLVKSSFAKVKVPLTVADIAKEPIIMIETIPIKQLLKEMQKSHKHLAILIDEYGGTSGLVTIENILEEIVGDIQDEADKEPIKMKKIAQDSYLVDGRVEIEDIEKLFDTVLKETNGIISIGGYISNLYHTEICEGFSVTLHHLRFTVTDYENHVIQQLRIEKLPEETEDTEKSRESK</sequence>
<keyword evidence="8 10" id="KW-0472">Membrane</keyword>
<dbReference type="SUPFAM" id="SSF54631">
    <property type="entry name" value="CBS-domain pair"/>
    <property type="match status" value="1"/>
</dbReference>
<comment type="similarity">
    <text evidence="2">Belongs to the UPF0053 family.</text>
</comment>
<keyword evidence="5" id="KW-0677">Repeat</keyword>
<dbReference type="EMBL" id="NGJZ01000001">
    <property type="protein sequence ID" value="RSU08828.1"/>
    <property type="molecule type" value="Genomic_DNA"/>
</dbReference>
<dbReference type="Proteomes" id="UP000288669">
    <property type="component" value="Unassembled WGS sequence"/>
</dbReference>
<evidence type="ECO:0000256" key="5">
    <source>
        <dbReference type="ARBA" id="ARBA00022737"/>
    </source>
</evidence>
<evidence type="ECO:0000256" key="7">
    <source>
        <dbReference type="ARBA" id="ARBA00023122"/>
    </source>
</evidence>
<dbReference type="InterPro" id="IPR044751">
    <property type="entry name" value="Ion_transp-like_CBS"/>
</dbReference>
<evidence type="ECO:0000256" key="1">
    <source>
        <dbReference type="ARBA" id="ARBA00004651"/>
    </source>
</evidence>
<comment type="caution">
    <text evidence="14">The sequence shown here is derived from an EMBL/GenBank/DDBJ whole genome shotgun (WGS) entry which is preliminary data.</text>
</comment>
<feature type="transmembrane region" description="Helical" evidence="11">
    <location>
        <begin position="133"/>
        <end position="155"/>
    </location>
</feature>
<evidence type="ECO:0000313" key="14">
    <source>
        <dbReference type="EMBL" id="RSU08828.1"/>
    </source>
</evidence>
<evidence type="ECO:0000256" key="9">
    <source>
        <dbReference type="PROSITE-ProRule" id="PRU00703"/>
    </source>
</evidence>
<keyword evidence="3" id="KW-1003">Cell membrane</keyword>
<evidence type="ECO:0000313" key="15">
    <source>
        <dbReference type="Proteomes" id="UP000288669"/>
    </source>
</evidence>
<dbReference type="InterPro" id="IPR046342">
    <property type="entry name" value="CBS_dom_sf"/>
</dbReference>
<evidence type="ECO:0000256" key="8">
    <source>
        <dbReference type="ARBA" id="ARBA00023136"/>
    </source>
</evidence>
<dbReference type="Pfam" id="PF00571">
    <property type="entry name" value="CBS"/>
    <property type="match status" value="2"/>
</dbReference>
<dbReference type="FunFam" id="3.10.580.10:FF:000002">
    <property type="entry name" value="Magnesium/cobalt efflux protein CorC"/>
    <property type="match status" value="1"/>
</dbReference>
<feature type="transmembrane region" description="Helical" evidence="11">
    <location>
        <begin position="6"/>
        <end position="26"/>
    </location>
</feature>
<dbReference type="InterPro" id="IPR002550">
    <property type="entry name" value="CNNM"/>
</dbReference>
<evidence type="ECO:0000259" key="12">
    <source>
        <dbReference type="PROSITE" id="PS51371"/>
    </source>
</evidence>
<dbReference type="Pfam" id="PF03471">
    <property type="entry name" value="CorC_HlyC"/>
    <property type="match status" value="1"/>
</dbReference>
<gene>
    <name evidence="14" type="ORF">CBF30_05805</name>
</gene>
<dbReference type="InterPro" id="IPR051676">
    <property type="entry name" value="UPF0053_domain"/>
</dbReference>
<feature type="domain" description="CNNM transmembrane" evidence="13">
    <location>
        <begin position="1"/>
        <end position="200"/>
    </location>
</feature>
<evidence type="ECO:0000256" key="11">
    <source>
        <dbReference type="SAM" id="Phobius"/>
    </source>
</evidence>
<dbReference type="Gene3D" id="3.30.465.10">
    <property type="match status" value="1"/>
</dbReference>
<name>A0A430AL51_9ENTE</name>
<feature type="transmembrane region" description="Helical" evidence="11">
    <location>
        <begin position="96"/>
        <end position="121"/>
    </location>
</feature>
<dbReference type="PANTHER" id="PTHR43099:SF2">
    <property type="entry name" value="UPF0053 PROTEIN YRKA"/>
    <property type="match status" value="1"/>
</dbReference>
<accession>A0A430AL51</accession>
<proteinExistence type="inferred from homology"/>
<reference evidence="14 15" key="1">
    <citation type="submission" date="2017-05" db="EMBL/GenBank/DDBJ databases">
        <title>Vagococcus spp. assemblies.</title>
        <authorList>
            <person name="Gulvik C.A."/>
        </authorList>
    </citation>
    <scope>NUCLEOTIDE SEQUENCE [LARGE SCALE GENOMIC DNA]</scope>
    <source>
        <strain evidence="14 15">DSM 24756</strain>
    </source>
</reference>
<dbReference type="InterPro" id="IPR005170">
    <property type="entry name" value="Transptr-assoc_dom"/>
</dbReference>
<evidence type="ECO:0000259" key="13">
    <source>
        <dbReference type="PROSITE" id="PS51846"/>
    </source>
</evidence>
<dbReference type="CDD" id="cd04590">
    <property type="entry name" value="CBS_pair_CorC_HlyC_assoc"/>
    <property type="match status" value="1"/>
</dbReference>
<evidence type="ECO:0000256" key="3">
    <source>
        <dbReference type="ARBA" id="ARBA00022475"/>
    </source>
</evidence>
<dbReference type="GO" id="GO:0050660">
    <property type="term" value="F:flavin adenine dinucleotide binding"/>
    <property type="evidence" value="ECO:0007669"/>
    <property type="project" value="InterPro"/>
</dbReference>
<dbReference type="Gene3D" id="3.10.580.10">
    <property type="entry name" value="CBS-domain"/>
    <property type="match status" value="1"/>
</dbReference>
<comment type="subcellular location">
    <subcellularLocation>
        <location evidence="1">Cell membrane</location>
        <topology evidence="1">Multi-pass membrane protein</topology>
    </subcellularLocation>
</comment>
<dbReference type="GO" id="GO:0005886">
    <property type="term" value="C:plasma membrane"/>
    <property type="evidence" value="ECO:0007669"/>
    <property type="project" value="UniProtKB-SubCell"/>
</dbReference>
<keyword evidence="4 10" id="KW-0812">Transmembrane</keyword>